<reference evidence="1 2" key="1">
    <citation type="submission" date="2016-02" db="EMBL/GenBank/DDBJ databases">
        <title>Complete genome sequence and transcriptome regulation of the pentose utilising yeast Sugiyamaella lignohabitans.</title>
        <authorList>
            <person name="Bellasio M."/>
            <person name="Peymann A."/>
            <person name="Valli M."/>
            <person name="Sipitzky M."/>
            <person name="Graf A."/>
            <person name="Sauer M."/>
            <person name="Marx H."/>
            <person name="Mattanovich D."/>
        </authorList>
    </citation>
    <scope>NUCLEOTIDE SEQUENCE [LARGE SCALE GENOMIC DNA]</scope>
    <source>
        <strain evidence="1 2">CBS 10342</strain>
    </source>
</reference>
<organism evidence="1 2">
    <name type="scientific">Sugiyamaella lignohabitans</name>
    <dbReference type="NCBI Taxonomy" id="796027"/>
    <lineage>
        <taxon>Eukaryota</taxon>
        <taxon>Fungi</taxon>
        <taxon>Dikarya</taxon>
        <taxon>Ascomycota</taxon>
        <taxon>Saccharomycotina</taxon>
        <taxon>Dipodascomycetes</taxon>
        <taxon>Dipodascales</taxon>
        <taxon>Trichomonascaceae</taxon>
        <taxon>Sugiyamaella</taxon>
    </lineage>
</organism>
<evidence type="ECO:0000313" key="2">
    <source>
        <dbReference type="Proteomes" id="UP000189580"/>
    </source>
</evidence>
<dbReference type="RefSeq" id="XP_018737819.1">
    <property type="nucleotide sequence ID" value="XM_018879951.1"/>
</dbReference>
<dbReference type="GeneID" id="30034938"/>
<proteinExistence type="predicted"/>
<dbReference type="EMBL" id="CP014503">
    <property type="protein sequence ID" value="ANB15342.1"/>
    <property type="molecule type" value="Genomic_DNA"/>
</dbReference>
<keyword evidence="2" id="KW-1185">Reference proteome</keyword>
<sequence length="122" mass="12901">MITDDHICEKMNLEASEADILSSVSASTGIRKQTTRNGISSEVTNNGIASVAQNKDAAITTAKQLFCTCTSRMGKSKIAKNNELIIRTFKVEADTRPAGTDTPSILTNSAASGLSLRVAKVP</sequence>
<dbReference type="OrthoDB" id="10532710at2759"/>
<gene>
    <name evidence="1" type="ORF">AWJ20_2969</name>
</gene>
<evidence type="ECO:0000313" key="1">
    <source>
        <dbReference type="EMBL" id="ANB15342.1"/>
    </source>
</evidence>
<accession>A0A167FIH0</accession>
<dbReference type="AlphaFoldDB" id="A0A167FIH0"/>
<protein>
    <submittedName>
        <fullName evidence="1">Uncharacterized protein</fullName>
    </submittedName>
</protein>
<name>A0A167FIH0_9ASCO</name>
<dbReference type="Proteomes" id="UP000189580">
    <property type="component" value="Chromosome b"/>
</dbReference>
<dbReference type="KEGG" id="slb:AWJ20_2969"/>